<dbReference type="PANTHER" id="PTHR31306">
    <property type="entry name" value="ALPHA-1,6-MANNOSYLTRANSFERASE MNN11-RELATED"/>
    <property type="match status" value="1"/>
</dbReference>
<evidence type="ECO:0000256" key="2">
    <source>
        <dbReference type="ARBA" id="ARBA00022676"/>
    </source>
</evidence>
<dbReference type="OMA" id="FNARHEE"/>
<proteinExistence type="inferred from homology"/>
<dbReference type="GO" id="GO:0000139">
    <property type="term" value="C:Golgi membrane"/>
    <property type="evidence" value="ECO:0007669"/>
    <property type="project" value="TreeGrafter"/>
</dbReference>
<evidence type="ECO:0000256" key="3">
    <source>
        <dbReference type="ARBA" id="ARBA00022679"/>
    </source>
</evidence>
<protein>
    <recommendedName>
        <fullName evidence="8">Alpha-1,2-galactosyltransferase</fullName>
    </recommendedName>
</protein>
<dbReference type="Pfam" id="PF05637">
    <property type="entry name" value="Glyco_transf_34"/>
    <property type="match status" value="1"/>
</dbReference>
<comment type="similarity">
    <text evidence="1">Belongs to the glycosyltransferase 34 family.</text>
</comment>
<feature type="signal peptide" evidence="5">
    <location>
        <begin position="1"/>
        <end position="27"/>
    </location>
</feature>
<dbReference type="InterPro" id="IPR008630">
    <property type="entry name" value="Glyco_trans_34"/>
</dbReference>
<dbReference type="Gene3D" id="3.90.550.10">
    <property type="entry name" value="Spore Coat Polysaccharide Biosynthesis Protein SpsA, Chain A"/>
    <property type="match status" value="1"/>
</dbReference>
<keyword evidence="7" id="KW-1185">Reference proteome</keyword>
<evidence type="ECO:0000313" key="6">
    <source>
        <dbReference type="EMBL" id="CRG88056.1"/>
    </source>
</evidence>
<reference evidence="6 7" key="1">
    <citation type="submission" date="2015-04" db="EMBL/GenBank/DDBJ databases">
        <authorList>
            <person name="Syromyatnikov M.Y."/>
            <person name="Popov V.N."/>
        </authorList>
    </citation>
    <scope>NUCLEOTIDE SEQUENCE [LARGE SCALE GENOMIC DNA]</scope>
    <source>
        <strain evidence="6">WF-38-12</strain>
    </source>
</reference>
<dbReference type="OrthoDB" id="407658at2759"/>
<evidence type="ECO:0000256" key="1">
    <source>
        <dbReference type="ARBA" id="ARBA00005664"/>
    </source>
</evidence>
<gene>
    <name evidence="6" type="ORF">PISL3812_05082</name>
</gene>
<dbReference type="PANTHER" id="PTHR31306:SF8">
    <property type="entry name" value="GLYCOSYLTRANSFERASE FAMILY 34 PROTEIN"/>
    <property type="match status" value="1"/>
</dbReference>
<evidence type="ECO:0008006" key="8">
    <source>
        <dbReference type="Google" id="ProtNLM"/>
    </source>
</evidence>
<feature type="region of interest" description="Disordered" evidence="4">
    <location>
        <begin position="87"/>
        <end position="108"/>
    </location>
</feature>
<feature type="chain" id="PRO_5006711369" description="Alpha-1,2-galactosyltransferase" evidence="5">
    <location>
        <begin position="28"/>
        <end position="422"/>
    </location>
</feature>
<dbReference type="AlphaFoldDB" id="A0A0U1LYW1"/>
<keyword evidence="5" id="KW-0732">Signal</keyword>
<name>A0A0U1LYW1_TALIS</name>
<dbReference type="GO" id="GO:0006487">
    <property type="term" value="P:protein N-linked glycosylation"/>
    <property type="evidence" value="ECO:0007669"/>
    <property type="project" value="TreeGrafter"/>
</dbReference>
<keyword evidence="3" id="KW-0808">Transferase</keyword>
<accession>A0A0U1LYW1</accession>
<evidence type="ECO:0000256" key="5">
    <source>
        <dbReference type="SAM" id="SignalP"/>
    </source>
</evidence>
<sequence>MPQGFTRRAIGGLLAASVLLIIWRTSSQYQQLPLDPSIIHGHRPDTNTPATQNGGVKIPDVKVPEVKIPDAKVPDVKAPDVKPIGDKIPEVKTPDFKPSGVKTEKPKDVEVPRRRVGKVSMFYGPQNPYYERALGSHQRHAERWNYPMYILEEDISVGYWNKPSYVLSLVIQELAKVPEERLEWLMWVDADSIIINPAIPADIFLPPADLSEIHFVSSKDQNGLNTGIVFFHVHSWTVSMLVEALAFPLYFPDYDLGFSADQQAMAGIMTKTTVGPDGKGYADGMVYLPRPWINTYEWHHAYEGKKGDMLVHFPGLEEDRWPHMEKWLEIVETTPLEWEVPLHETAYPDLTREFWDKFRVARDLARKVENDLSSAKPDTPVAARQEAVAALRDALRQHADEPEFLQERVDGLQAAIQKDASS</sequence>
<dbReference type="GO" id="GO:0016757">
    <property type="term" value="F:glycosyltransferase activity"/>
    <property type="evidence" value="ECO:0007669"/>
    <property type="project" value="UniProtKB-KW"/>
</dbReference>
<evidence type="ECO:0000313" key="7">
    <source>
        <dbReference type="Proteomes" id="UP000054383"/>
    </source>
</evidence>
<evidence type="ECO:0000256" key="4">
    <source>
        <dbReference type="SAM" id="MobiDB-lite"/>
    </source>
</evidence>
<organism evidence="6 7">
    <name type="scientific">Talaromyces islandicus</name>
    <name type="common">Penicillium islandicum</name>
    <dbReference type="NCBI Taxonomy" id="28573"/>
    <lineage>
        <taxon>Eukaryota</taxon>
        <taxon>Fungi</taxon>
        <taxon>Dikarya</taxon>
        <taxon>Ascomycota</taxon>
        <taxon>Pezizomycotina</taxon>
        <taxon>Eurotiomycetes</taxon>
        <taxon>Eurotiomycetidae</taxon>
        <taxon>Eurotiales</taxon>
        <taxon>Trichocomaceae</taxon>
        <taxon>Talaromyces</taxon>
        <taxon>Talaromyces sect. Islandici</taxon>
    </lineage>
</organism>
<dbReference type="InterPro" id="IPR029044">
    <property type="entry name" value="Nucleotide-diphossugar_trans"/>
</dbReference>
<dbReference type="STRING" id="28573.A0A0U1LYW1"/>
<dbReference type="Proteomes" id="UP000054383">
    <property type="component" value="Unassembled WGS sequence"/>
</dbReference>
<dbReference type="EMBL" id="CVMT01000004">
    <property type="protein sequence ID" value="CRG88056.1"/>
    <property type="molecule type" value="Genomic_DNA"/>
</dbReference>
<keyword evidence="2" id="KW-0328">Glycosyltransferase</keyword>